<name>U4TQY3_9LACO</name>
<dbReference type="GO" id="GO:0019843">
    <property type="term" value="F:rRNA binding"/>
    <property type="evidence" value="ECO:0007669"/>
    <property type="project" value="UniProtKB-UniRule"/>
</dbReference>
<evidence type="ECO:0000256" key="1">
    <source>
        <dbReference type="ARBA" id="ARBA00022555"/>
    </source>
</evidence>
<dbReference type="GO" id="GO:1990112">
    <property type="term" value="C:RQC complex"/>
    <property type="evidence" value="ECO:0007669"/>
    <property type="project" value="TreeGrafter"/>
</dbReference>
<keyword evidence="4 5" id="KW-0648">Protein biosynthesis</keyword>
<dbReference type="HAMAP" id="MF_00844_B">
    <property type="entry name" value="RqcH_B"/>
    <property type="match status" value="1"/>
</dbReference>
<evidence type="ECO:0000313" key="9">
    <source>
        <dbReference type="Proteomes" id="UP000030647"/>
    </source>
</evidence>
<comment type="function">
    <text evidence="5">Key component of the ribosome quality control system (RQC), a ribosome-associated complex that mediates the extraction of incompletely synthesized nascent chains from stalled ribosomes and their subsequent degradation. RqcH recruits Ala-charged tRNA, and with RqcP directs the elongation of stalled nascent chains on 50S ribosomal subunits, leading to non-templated C-terminal alanine extensions (Ala tail). The Ala tail promotes nascent chain degradation. May add between 1 and at least 8 Ala residues. Binds to stalled 50S ribosomal subunits.</text>
</comment>
<comment type="subunit">
    <text evidence="5">Associates with stalled 50S ribosomal subunits. Binds to RqcP.</text>
</comment>
<evidence type="ECO:0000259" key="7">
    <source>
        <dbReference type="Pfam" id="PF05670"/>
    </source>
</evidence>
<keyword evidence="3 5" id="KW-0694">RNA-binding</keyword>
<sequence length="572" mass="64454">MSFDGIFTRGMVNELNRTIVPGKITKIQQPYENEIVLTIRANRKNYPLLLSAHPTYARIQVTDIPYVNPDVPTKFAMTLRKYLDGGVVTGLSQVESDRQVHIHFRSRNELGDTQELLLIVELMGRHSNIMLVEKDGGKILDLIRHVPPEQNRYRLLMPGATYVAPPHEDRRDPLANTPDLSGVTPSSLDRKLLQSTFQGLGADTANELVARLQGKPTDQWGFIWNNFFSPVADDQLQPTIAENDQGKTLFTPFPYSLTTKPVHTAASLSALLDDYYRDKAQRDRVHQMASDLLRVVNNNLNKEKNKLKKQEQELAATEKADTYRIKGEVLTSYLHEVKRGMTSVTLPNFYEDGKPLKISLSNQLSPAGNAQKYFTKYQKLKNAVKYLNTQIKEAQDEVDYLENILSEIQIADPGDLGDIKTELTQQGYLREKQAKGKKKNRHTPLGKPDKFYASDGTEILVGKNNLQNDQLTLHKAAKTDHWLHVKNIPGSHVIVRSPDPSDQTLTEAAEIAAYYSKARGSGNVPVDTVEVKKVHKPNGAKPGFVIYEGQQTLYVTPKESDVLARRRKPEKV</sequence>
<dbReference type="PANTHER" id="PTHR15239:SF6">
    <property type="entry name" value="RIBOSOME QUALITY CONTROL COMPLEX SUBUNIT NEMF"/>
    <property type="match status" value="1"/>
</dbReference>
<reference evidence="9" key="1">
    <citation type="journal article" date="2013" name="Genome Announc.">
        <title>Whole-Genome Sequencing of Lactobacillus shenzhenensis Strain LY-73T.</title>
        <authorList>
            <person name="Lin Z."/>
            <person name="Liu Z."/>
            <person name="Yang R."/>
            <person name="Zou Y."/>
            <person name="Wan D."/>
            <person name="Chen J."/>
            <person name="Guo M."/>
            <person name="Zhao J."/>
            <person name="Fang C."/>
            <person name="Yang R."/>
            <person name="Liu F."/>
        </authorList>
    </citation>
    <scope>NUCLEOTIDE SEQUENCE [LARGE SCALE GENOMIC DNA]</scope>
    <source>
        <strain evidence="9">LY-73</strain>
    </source>
</reference>
<evidence type="ECO:0000313" key="8">
    <source>
        <dbReference type="EMBL" id="ERL66644.1"/>
    </source>
</evidence>
<organism evidence="8 9">
    <name type="scientific">Schleiferilactobacillus shenzhenensis LY-73</name>
    <dbReference type="NCBI Taxonomy" id="1231336"/>
    <lineage>
        <taxon>Bacteria</taxon>
        <taxon>Bacillati</taxon>
        <taxon>Bacillota</taxon>
        <taxon>Bacilli</taxon>
        <taxon>Lactobacillales</taxon>
        <taxon>Lactobacillaceae</taxon>
        <taxon>Schleiferilactobacillus</taxon>
    </lineage>
</organism>
<feature type="coiled-coil region" evidence="5">
    <location>
        <begin position="377"/>
        <end position="411"/>
    </location>
</feature>
<keyword evidence="2 5" id="KW-0699">rRNA-binding</keyword>
<dbReference type="EMBL" id="KI271582">
    <property type="protein sequence ID" value="ERL66644.1"/>
    <property type="molecule type" value="Genomic_DNA"/>
</dbReference>
<dbReference type="OrthoDB" id="9766163at2"/>
<dbReference type="GO" id="GO:0000049">
    <property type="term" value="F:tRNA binding"/>
    <property type="evidence" value="ECO:0007669"/>
    <property type="project" value="UniProtKB-UniRule"/>
</dbReference>
<dbReference type="Pfam" id="PF05833">
    <property type="entry name" value="NFACT_N"/>
    <property type="match status" value="1"/>
</dbReference>
<evidence type="ECO:0000256" key="6">
    <source>
        <dbReference type="SAM" id="MobiDB-lite"/>
    </source>
</evidence>
<dbReference type="Pfam" id="PF05670">
    <property type="entry name" value="NFACT-R_1"/>
    <property type="match status" value="1"/>
</dbReference>
<evidence type="ECO:0000256" key="2">
    <source>
        <dbReference type="ARBA" id="ARBA00022730"/>
    </source>
</evidence>
<accession>U4TQY3</accession>
<evidence type="ECO:0000256" key="5">
    <source>
        <dbReference type="HAMAP-Rule" id="MF_00844"/>
    </source>
</evidence>
<keyword evidence="9" id="KW-1185">Reference proteome</keyword>
<dbReference type="InterPro" id="IPR008532">
    <property type="entry name" value="NFACT_RNA-bd"/>
</dbReference>
<feature type="region of interest" description="Disordered" evidence="6">
    <location>
        <begin position="166"/>
        <end position="185"/>
    </location>
</feature>
<keyword evidence="5" id="KW-0175">Coiled coil</keyword>
<gene>
    <name evidence="8" type="primary">yloA</name>
    <name evidence="5" type="synonym">rqcH</name>
    <name evidence="8" type="ORF">L248_0323</name>
</gene>
<evidence type="ECO:0000256" key="4">
    <source>
        <dbReference type="ARBA" id="ARBA00022917"/>
    </source>
</evidence>
<dbReference type="GO" id="GO:0043023">
    <property type="term" value="F:ribosomal large subunit binding"/>
    <property type="evidence" value="ECO:0007669"/>
    <property type="project" value="UniProtKB-UniRule"/>
</dbReference>
<keyword evidence="1 5" id="KW-0820">tRNA-binding</keyword>
<proteinExistence type="inferred from homology"/>
<feature type="coiled-coil region" evidence="5">
    <location>
        <begin position="290"/>
        <end position="320"/>
    </location>
</feature>
<evidence type="ECO:0000256" key="3">
    <source>
        <dbReference type="ARBA" id="ARBA00022884"/>
    </source>
</evidence>
<dbReference type="AlphaFoldDB" id="U4TQY3"/>
<dbReference type="RefSeq" id="WP_022528270.1">
    <property type="nucleotide sequence ID" value="NZ_KI271582.1"/>
</dbReference>
<feature type="domain" description="NFACT RNA-binding" evidence="7">
    <location>
        <begin position="451"/>
        <end position="539"/>
    </location>
</feature>
<dbReference type="HOGENOM" id="CLU_022481_2_1_9"/>
<comment type="similarity">
    <text evidence="5">Belongs to the NEMF family.</text>
</comment>
<dbReference type="FunFam" id="2.30.310.10:FF:000004">
    <property type="entry name" value="Fibronectin-binding protein A"/>
    <property type="match status" value="1"/>
</dbReference>
<dbReference type="GO" id="GO:0072344">
    <property type="term" value="P:rescue of stalled ribosome"/>
    <property type="evidence" value="ECO:0007669"/>
    <property type="project" value="UniProtKB-UniRule"/>
</dbReference>
<protein>
    <recommendedName>
        <fullName evidence="5">Rqc2 homolog RqcH</fullName>
        <shortName evidence="5">RqcH</shortName>
    </recommendedName>
</protein>
<dbReference type="PANTHER" id="PTHR15239">
    <property type="entry name" value="NUCLEAR EXPORT MEDIATOR FACTOR NEMF"/>
    <property type="match status" value="1"/>
</dbReference>
<dbReference type="Gene3D" id="3.40.970.40">
    <property type="entry name" value="fibrinogen binding protein from staphylococcus aureus domain like"/>
    <property type="match status" value="1"/>
</dbReference>
<dbReference type="InterPro" id="IPR043682">
    <property type="entry name" value="RqcH_bacterial"/>
</dbReference>
<feature type="compositionally biased region" description="Basic residues" evidence="6">
    <location>
        <begin position="435"/>
        <end position="444"/>
    </location>
</feature>
<dbReference type="Proteomes" id="UP000030647">
    <property type="component" value="Unassembled WGS sequence"/>
</dbReference>
<dbReference type="eggNOG" id="COG1293">
    <property type="taxonomic scope" value="Bacteria"/>
</dbReference>
<dbReference type="STRING" id="1231336.L248_0323"/>
<feature type="region of interest" description="Disordered" evidence="6">
    <location>
        <begin position="430"/>
        <end position="449"/>
    </location>
</feature>
<dbReference type="Gene3D" id="2.30.310.10">
    <property type="entry name" value="ibrinogen binding protein from staphylococcus aureus domain"/>
    <property type="match status" value="1"/>
</dbReference>
<dbReference type="InterPro" id="IPR051608">
    <property type="entry name" value="RQC_Subunit_NEMF"/>
</dbReference>